<evidence type="ECO:0000313" key="6">
    <source>
        <dbReference type="Proteomes" id="UP000774326"/>
    </source>
</evidence>
<sequence>MNTFQVLTLALFATQTSLAFESGPYSNSTSASLPVVSATVTPSFTGVWNPNGAASFDLAIQAALGPWNFVDIDVSAANPQFDIADYSAKADGSQISSTPVLDKSGLAVEIKDNVKDVLGVNFDIKPYANYTGEIVAVAVIEIERPAHLVKRDDEAVQFTLTATATHPGASTSTATEVEPSTTVITITSCSDNKCHETPVTTGVTVVTTTIGSTETIYTTYCPLSSTSTATEVEPSTTVVTITSCSDNKCHESPVTTGVTVVTTTIGSTETIYTTYCPLSSTSTDKPSHPTTETQTETKTNTKTTASTTSTSTGHETAQPSHPTTLTSLTTTLEEQHSTVSSTTTTPGVSTQEGNGAGNVVVNVAGLLALALFV</sequence>
<feature type="signal peptide" evidence="4">
    <location>
        <begin position="1"/>
        <end position="19"/>
    </location>
</feature>
<reference evidence="5" key="1">
    <citation type="journal article" date="2021" name="Open Biol.">
        <title>Shared evolutionary footprints suggest mitochondrial oxidative damage underlies multiple complex I losses in fungi.</title>
        <authorList>
            <person name="Schikora-Tamarit M.A."/>
            <person name="Marcet-Houben M."/>
            <person name="Nosek J."/>
            <person name="Gabaldon T."/>
        </authorList>
    </citation>
    <scope>NUCLEOTIDE SEQUENCE</scope>
    <source>
        <strain evidence="5">CBS2887</strain>
    </source>
</reference>
<keyword evidence="6" id="KW-1185">Reference proteome</keyword>
<evidence type="ECO:0000256" key="3">
    <source>
        <dbReference type="SAM" id="MobiDB-lite"/>
    </source>
</evidence>
<evidence type="ECO:0000256" key="4">
    <source>
        <dbReference type="SAM" id="SignalP"/>
    </source>
</evidence>
<keyword evidence="1 4" id="KW-0732">Signal</keyword>
<name>A0A9P8TBC6_WICPI</name>
<reference evidence="5" key="2">
    <citation type="submission" date="2021-01" db="EMBL/GenBank/DDBJ databases">
        <authorList>
            <person name="Schikora-Tamarit M.A."/>
        </authorList>
    </citation>
    <scope>NUCLEOTIDE SEQUENCE</scope>
    <source>
        <strain evidence="5">CBS2887</strain>
    </source>
</reference>
<keyword evidence="2" id="KW-0325">Glycoprotein</keyword>
<dbReference type="Proteomes" id="UP000774326">
    <property type="component" value="Unassembled WGS sequence"/>
</dbReference>
<feature type="compositionally biased region" description="Low complexity" evidence="3">
    <location>
        <begin position="290"/>
        <end position="350"/>
    </location>
</feature>
<evidence type="ECO:0000256" key="1">
    <source>
        <dbReference type="ARBA" id="ARBA00022729"/>
    </source>
</evidence>
<evidence type="ECO:0000256" key="2">
    <source>
        <dbReference type="ARBA" id="ARBA00023180"/>
    </source>
</evidence>
<accession>A0A9P8TBC6</accession>
<gene>
    <name evidence="5" type="ORF">WICPIJ_010042</name>
</gene>
<dbReference type="OrthoDB" id="4096612at2759"/>
<dbReference type="InterPro" id="IPR025928">
    <property type="entry name" value="Flocculin_t3_rpt"/>
</dbReference>
<dbReference type="EMBL" id="JAEUBG010005793">
    <property type="protein sequence ID" value="KAH3672514.1"/>
    <property type="molecule type" value="Genomic_DNA"/>
</dbReference>
<protein>
    <recommendedName>
        <fullName evidence="7">Secreted protein</fullName>
    </recommendedName>
</protein>
<organism evidence="5 6">
    <name type="scientific">Wickerhamomyces pijperi</name>
    <name type="common">Yeast</name>
    <name type="synonym">Pichia pijperi</name>
    <dbReference type="NCBI Taxonomy" id="599730"/>
    <lineage>
        <taxon>Eukaryota</taxon>
        <taxon>Fungi</taxon>
        <taxon>Dikarya</taxon>
        <taxon>Ascomycota</taxon>
        <taxon>Saccharomycotina</taxon>
        <taxon>Saccharomycetes</taxon>
        <taxon>Phaffomycetales</taxon>
        <taxon>Wickerhamomycetaceae</taxon>
        <taxon>Wickerhamomyces</taxon>
    </lineage>
</organism>
<dbReference type="Pfam" id="PF13928">
    <property type="entry name" value="Flocculin_t3"/>
    <property type="match status" value="2"/>
</dbReference>
<feature type="chain" id="PRO_5040334764" description="Secreted protein" evidence="4">
    <location>
        <begin position="20"/>
        <end position="373"/>
    </location>
</feature>
<feature type="region of interest" description="Disordered" evidence="3">
    <location>
        <begin position="276"/>
        <end position="356"/>
    </location>
</feature>
<evidence type="ECO:0000313" key="5">
    <source>
        <dbReference type="EMBL" id="KAH3672514.1"/>
    </source>
</evidence>
<evidence type="ECO:0008006" key="7">
    <source>
        <dbReference type="Google" id="ProtNLM"/>
    </source>
</evidence>
<dbReference type="AlphaFoldDB" id="A0A9P8TBC6"/>
<proteinExistence type="predicted"/>
<comment type="caution">
    <text evidence="5">The sequence shown here is derived from an EMBL/GenBank/DDBJ whole genome shotgun (WGS) entry which is preliminary data.</text>
</comment>